<keyword evidence="4" id="KW-1185">Reference proteome</keyword>
<feature type="region of interest" description="Disordered" evidence="2">
    <location>
        <begin position="4866"/>
        <end position="4984"/>
    </location>
</feature>
<feature type="compositionally biased region" description="Basic residues" evidence="2">
    <location>
        <begin position="3336"/>
        <end position="3347"/>
    </location>
</feature>
<feature type="region of interest" description="Disordered" evidence="2">
    <location>
        <begin position="4796"/>
        <end position="4832"/>
    </location>
</feature>
<feature type="compositionally biased region" description="Basic and acidic residues" evidence="2">
    <location>
        <begin position="3802"/>
        <end position="3822"/>
    </location>
</feature>
<feature type="compositionally biased region" description="Basic and acidic residues" evidence="2">
    <location>
        <begin position="1320"/>
        <end position="1330"/>
    </location>
</feature>
<feature type="compositionally biased region" description="Basic residues" evidence="2">
    <location>
        <begin position="3702"/>
        <end position="3715"/>
    </location>
</feature>
<feature type="region of interest" description="Disordered" evidence="2">
    <location>
        <begin position="3286"/>
        <end position="3584"/>
    </location>
</feature>
<feature type="compositionally biased region" description="Polar residues" evidence="2">
    <location>
        <begin position="48"/>
        <end position="64"/>
    </location>
</feature>
<feature type="compositionally biased region" description="Polar residues" evidence="2">
    <location>
        <begin position="2481"/>
        <end position="2490"/>
    </location>
</feature>
<feature type="compositionally biased region" description="Polar residues" evidence="2">
    <location>
        <begin position="4121"/>
        <end position="4131"/>
    </location>
</feature>
<feature type="compositionally biased region" description="Basic and acidic residues" evidence="2">
    <location>
        <begin position="1226"/>
        <end position="1240"/>
    </location>
</feature>
<feature type="compositionally biased region" description="Basic and acidic residues" evidence="2">
    <location>
        <begin position="4580"/>
        <end position="4590"/>
    </location>
</feature>
<feature type="region of interest" description="Disordered" evidence="2">
    <location>
        <begin position="614"/>
        <end position="635"/>
    </location>
</feature>
<feature type="compositionally biased region" description="Polar residues" evidence="2">
    <location>
        <begin position="4495"/>
        <end position="4514"/>
    </location>
</feature>
<feature type="compositionally biased region" description="Basic and acidic residues" evidence="2">
    <location>
        <begin position="3115"/>
        <end position="3133"/>
    </location>
</feature>
<evidence type="ECO:0000256" key="1">
    <source>
        <dbReference type="PROSITE-ProRule" id="PRU00042"/>
    </source>
</evidence>
<feature type="region of interest" description="Disordered" evidence="2">
    <location>
        <begin position="527"/>
        <end position="567"/>
    </location>
</feature>
<feature type="compositionally biased region" description="Basic and acidic residues" evidence="2">
    <location>
        <begin position="4405"/>
        <end position="4419"/>
    </location>
</feature>
<feature type="region of interest" description="Disordered" evidence="2">
    <location>
        <begin position="1163"/>
        <end position="1330"/>
    </location>
</feature>
<feature type="region of interest" description="Disordered" evidence="2">
    <location>
        <begin position="741"/>
        <end position="812"/>
    </location>
</feature>
<feature type="compositionally biased region" description="Basic and acidic residues" evidence="2">
    <location>
        <begin position="3751"/>
        <end position="3770"/>
    </location>
</feature>
<feature type="compositionally biased region" description="Basic and acidic residues" evidence="2">
    <location>
        <begin position="3017"/>
        <end position="3026"/>
    </location>
</feature>
<dbReference type="OrthoDB" id="6382392at2759"/>
<feature type="region of interest" description="Disordered" evidence="2">
    <location>
        <begin position="3876"/>
        <end position="3962"/>
    </location>
</feature>
<feature type="compositionally biased region" description="Polar residues" evidence="2">
    <location>
        <begin position="3472"/>
        <end position="3481"/>
    </location>
</feature>
<feature type="compositionally biased region" description="Basic residues" evidence="2">
    <location>
        <begin position="964"/>
        <end position="981"/>
    </location>
</feature>
<feature type="compositionally biased region" description="Basic and acidic residues" evidence="2">
    <location>
        <begin position="3887"/>
        <end position="3918"/>
    </location>
</feature>
<feature type="compositionally biased region" description="Basic and acidic residues" evidence="2">
    <location>
        <begin position="4478"/>
        <end position="4491"/>
    </location>
</feature>
<feature type="region of interest" description="Disordered" evidence="2">
    <location>
        <begin position="3997"/>
        <end position="4291"/>
    </location>
</feature>
<feature type="compositionally biased region" description="Basic and acidic residues" evidence="2">
    <location>
        <begin position="3171"/>
        <end position="3198"/>
    </location>
</feature>
<feature type="region of interest" description="Disordered" evidence="2">
    <location>
        <begin position="4405"/>
        <end position="4432"/>
    </location>
</feature>
<feature type="region of interest" description="Disordered" evidence="2">
    <location>
        <begin position="1348"/>
        <end position="1557"/>
    </location>
</feature>
<feature type="compositionally biased region" description="Basic residues" evidence="2">
    <location>
        <begin position="5274"/>
        <end position="5287"/>
    </location>
</feature>
<feature type="compositionally biased region" description="Acidic residues" evidence="2">
    <location>
        <begin position="5049"/>
        <end position="5058"/>
    </location>
</feature>
<feature type="compositionally biased region" description="Basic and acidic residues" evidence="2">
    <location>
        <begin position="168"/>
        <end position="182"/>
    </location>
</feature>
<feature type="compositionally biased region" description="Low complexity" evidence="2">
    <location>
        <begin position="799"/>
        <end position="810"/>
    </location>
</feature>
<dbReference type="RefSeq" id="XP_014474668.1">
    <property type="nucleotide sequence ID" value="XM_014619182.1"/>
</dbReference>
<evidence type="ECO:0000259" key="3">
    <source>
        <dbReference type="PROSITE" id="PS50157"/>
    </source>
</evidence>
<feature type="region of interest" description="Disordered" evidence="2">
    <location>
        <begin position="3596"/>
        <end position="3861"/>
    </location>
</feature>
<feature type="compositionally biased region" description="Low complexity" evidence="2">
    <location>
        <begin position="614"/>
        <end position="633"/>
    </location>
</feature>
<reference evidence="5" key="1">
    <citation type="submission" date="2025-08" db="UniProtKB">
        <authorList>
            <consortium name="RefSeq"/>
        </authorList>
    </citation>
    <scope>IDENTIFICATION</scope>
</reference>
<feature type="region of interest" description="Disordered" evidence="2">
    <location>
        <begin position="1"/>
        <end position="143"/>
    </location>
</feature>
<feature type="compositionally biased region" description="Basic and acidic residues" evidence="2">
    <location>
        <begin position="5163"/>
        <end position="5182"/>
    </location>
</feature>
<feature type="compositionally biased region" description="Basic and acidic residues" evidence="2">
    <location>
        <begin position="3298"/>
        <end position="3335"/>
    </location>
</feature>
<feature type="compositionally biased region" description="Basic and acidic residues" evidence="2">
    <location>
        <begin position="208"/>
        <end position="226"/>
    </location>
</feature>
<feature type="compositionally biased region" description="Basic and acidic residues" evidence="2">
    <location>
        <begin position="1757"/>
        <end position="1881"/>
    </location>
</feature>
<feature type="compositionally biased region" description="Polar residues" evidence="2">
    <location>
        <begin position="2228"/>
        <end position="2242"/>
    </location>
</feature>
<feature type="region of interest" description="Disordered" evidence="2">
    <location>
        <begin position="5195"/>
        <end position="5441"/>
    </location>
</feature>
<feature type="compositionally biased region" description="Polar residues" evidence="2">
    <location>
        <begin position="2840"/>
        <end position="2853"/>
    </location>
</feature>
<feature type="compositionally biased region" description="Basic and acidic residues" evidence="2">
    <location>
        <begin position="5317"/>
        <end position="5331"/>
    </location>
</feature>
<feature type="region of interest" description="Disordered" evidence="2">
    <location>
        <begin position="964"/>
        <end position="1042"/>
    </location>
</feature>
<dbReference type="GeneID" id="106744423"/>
<feature type="compositionally biased region" description="Basic and acidic residues" evidence="2">
    <location>
        <begin position="234"/>
        <end position="243"/>
    </location>
</feature>
<feature type="compositionally biased region" description="Polar residues" evidence="2">
    <location>
        <begin position="2515"/>
        <end position="2525"/>
    </location>
</feature>
<feature type="compositionally biased region" description="Basic and acidic residues" evidence="2">
    <location>
        <begin position="2179"/>
        <end position="2196"/>
    </location>
</feature>
<feature type="compositionally biased region" description="Basic and acidic residues" evidence="2">
    <location>
        <begin position="3946"/>
        <end position="3955"/>
    </location>
</feature>
<feature type="compositionally biased region" description="Basic and acidic residues" evidence="2">
    <location>
        <begin position="2045"/>
        <end position="2063"/>
    </location>
</feature>
<feature type="region of interest" description="Disordered" evidence="2">
    <location>
        <begin position="4462"/>
        <end position="4514"/>
    </location>
</feature>
<feature type="compositionally biased region" description="Basic and acidic residues" evidence="2">
    <location>
        <begin position="3830"/>
        <end position="3841"/>
    </location>
</feature>
<gene>
    <name evidence="5" type="primary">LOC106744423</name>
</gene>
<feature type="compositionally biased region" description="Basic and acidic residues" evidence="2">
    <location>
        <begin position="4257"/>
        <end position="4267"/>
    </location>
</feature>
<feature type="compositionally biased region" description="Low complexity" evidence="2">
    <location>
        <begin position="2533"/>
        <end position="2546"/>
    </location>
</feature>
<feature type="compositionally biased region" description="Polar residues" evidence="2">
    <location>
        <begin position="5244"/>
        <end position="5265"/>
    </location>
</feature>
<name>A0A6P3X8N0_DINQU</name>
<keyword evidence="1" id="KW-0479">Metal-binding</keyword>
<feature type="compositionally biased region" description="Basic and acidic residues" evidence="2">
    <location>
        <begin position="426"/>
        <end position="441"/>
    </location>
</feature>
<feature type="compositionally biased region" description="Acidic residues" evidence="2">
    <location>
        <begin position="2614"/>
        <end position="2625"/>
    </location>
</feature>
<feature type="compositionally biased region" description="Basic and acidic residues" evidence="2">
    <location>
        <begin position="4164"/>
        <end position="4180"/>
    </location>
</feature>
<feature type="domain" description="C2H2-type" evidence="3">
    <location>
        <begin position="2912"/>
        <end position="2941"/>
    </location>
</feature>
<feature type="compositionally biased region" description="Basic and acidic residues" evidence="2">
    <location>
        <begin position="2626"/>
        <end position="2635"/>
    </location>
</feature>
<feature type="compositionally biased region" description="Basic and acidic residues" evidence="2">
    <location>
        <begin position="4913"/>
        <end position="4964"/>
    </location>
</feature>
<feature type="compositionally biased region" description="Polar residues" evidence="2">
    <location>
        <begin position="741"/>
        <end position="750"/>
    </location>
</feature>
<feature type="compositionally biased region" description="Polar residues" evidence="2">
    <location>
        <begin position="984"/>
        <end position="994"/>
    </location>
</feature>
<feature type="compositionally biased region" description="Basic and acidic residues" evidence="2">
    <location>
        <begin position="2688"/>
        <end position="2729"/>
    </location>
</feature>
<feature type="region of interest" description="Disordered" evidence="2">
    <location>
        <begin position="2177"/>
        <end position="2203"/>
    </location>
</feature>
<dbReference type="SMART" id="SM00355">
    <property type="entry name" value="ZnF_C2H2"/>
    <property type="match status" value="6"/>
</dbReference>
<feature type="compositionally biased region" description="Basic and acidic residues" evidence="2">
    <location>
        <begin position="3621"/>
        <end position="3639"/>
    </location>
</feature>
<feature type="compositionally biased region" description="Basic residues" evidence="2">
    <location>
        <begin position="4809"/>
        <end position="4823"/>
    </location>
</feature>
<dbReference type="InterPro" id="IPR013087">
    <property type="entry name" value="Znf_C2H2_type"/>
</dbReference>
<dbReference type="PROSITE" id="PS50157">
    <property type="entry name" value="ZINC_FINGER_C2H2_2"/>
    <property type="match status" value="1"/>
</dbReference>
<feature type="compositionally biased region" description="Basic and acidic residues" evidence="2">
    <location>
        <begin position="1477"/>
        <end position="1508"/>
    </location>
</feature>
<sequence length="5441" mass="608909">MRERTPSADDTPKRAPPAPTREAASTDVVGSGETPNDDPAEGYRTAKLSCTTTSSDMVASTQSLDDPGVNHPANATSGDRQQQQQQERYGHAYRSAQTAQDKRSRLSNVINNLRKKVPDGAARSAVASDSPREEEDDRTSIERNLESLQKYVMTMLSNVIDDEEDKEDVVGGKNGDKTKEPSGEGDIEAAVVPQLDDATMTSSSATEKNVEFSETMDHPEIKKTTEESIEDSEIETKQESKKQLRTTKEGCIDINKKEKSLVSCDQDDRNILCEKTEPRTLDTVVIDRLSEHQADERANVDDGRGGEEHEDTVLHGICKEMLQDLVSNIDLGLKETTSQEMFKTSLHCSLPLEKVVSVLQNCQVGESLISRVALASSSSSTSNMAQSSIQKLSPSKLSSSTVPIRLLCLYCDRKFVSISLRQRHTERVHQLGGGRRSERNPRKPSQNCQYCSERCADTLEGLFQHMVNNHGDKYHACVPCSTRFPTREVLMGHTSEVHDSGQAQPDKIKEGSPCKEFCGPNLREKVNVSSVRKRRPDEGESESQGDARTKLIGTRESVDNNPASPEFDSSFYTNVSCNIRENLLHHLDGKLQTISSLSSTSASVTVANTTTTTTTTTTMTTTEPKSQQQQTQQSYYEHNQIQFPIDISLTAATPVYSKDYTAEEYENSSEYARKAGKTSSGSRPRRVSFEKYNFPRKYDGRGQDWTSSIKDLSNFDISTQLLLSKKQQLIKERLTISRVGQTSVPPANENTEVREPEQSATTVKQESTDDATSAPDAIRCDLGEPPPCEIKQETTAVTSSAESAASSSSSKFTTDFNSEFADFMQVARREQGTNETTDIQEEVVRAELSGEWARPRIYICGACGSRHMTLKEMEDHKVATHQHVLCSHFELVGDQREHYQHLYLPGRDAPNEEARCSTSPTETACTKCAKICHDTAELHRHMLECGGDHAWLLGLTGSARKKCKWRPFGSRSRRRRQRGMKRSIQNSQNSSRVSTPKEKQQPAGPRVRPSDRESIQKMLANLPPKRATRKILQDNALRTQGRLRNVQTRTRPRMIGDNWSASRISRNKAALRNKLLKNAKSIQRNRCRSDNISAVIESVVRNYQENDKKKPDDDGESGETEGNRSKDAKEINESPSKASSDLADWTIRSKVVGRLKVLGKRRNVKTSPRLQNRSADKLAHFKAKNKPVKFKNVATSQTKDDVSGEEASSPKSTPKNTKTTTTAPKATDKDDNVTTDDKKTWTTSNKNNKLSAAPKKKRPVDPVASLNASIKAKSQLRTQDGKFARNPNSPAKSPDQRSASKDLNTLELATSDSGLRRTPRQLDPKARERSANDLKFEQEWHRLCARMEKKEKRLKAIRKSKAKYEEKQSKSTDWTETKPKLRAVQKSTKRADPLQPPRRVTRLSSDSDKMPTLEPAVQISSNEEYPEKSANDLPILSPVAASLQEQKSTSKEKESDMETDTETGKPAKEHKPRGRRPKEETKDTAKRKEVDATEGNESPRHNTKSPKERRGRRRKRSSSIENTITGDDKKEENETTIGKRDFKWKKKETRSNSKTKLEKDTVKNIPFEVKKKLLRSVSKDLNTLELATSDSGLRRTPRQLDPEARERTARHVKLAEEFDRYERIEMKKKRLKVIRMLTTRYANKKANDKTSLEKNVVNSAVTSKRTHQGRKRDGRIGAKTKRIAIDDVEGKIDSKQASSICPQFNARLSGAEPAAEVESDGKRNESSEKRRNKSFEKTACAMEGEQNPGETVAPAGKETKKGVEKTIEKIDKGNKVDKSVNKNDKTDKSDKIIKNDKVDKNDKGDKDDRIDKVSKDNDKVSKVGNKDDKISKEDKVDKNDKVIKDKKVSKENKVDKNNAVDMKKVDKNDLNDKVDMNDDKNNKVDLKDKIEKNVQVDKIDKNKDNNCDVYQDPAMNLSLSHLLETSNSVDSGKENSLETSVNVHKLKATRPRKGTRRERASRKRSLSNVIGILTEGMNIPVETQQSVVLTVQTSLDNDPDRLVRNGVAQQPTGESNVVAVDSFSELVLADGTSENEAVTANVTADHQRADERNDHPDPGKAQDDQNAFPSQKADVSPRVSKPRSPANDIILDLSRRKHKSKGGSFLEKIVSKIAKQKDALLVEGEVGTLLDSAADELTSILDEVVPPIIPENGASTPSQAKNAIDTTSTDVECATDLLKISDKPEERSTEETHHQSESPVKINSAADNEMNEELSDAINENSLIEQKPCENSPTLNEETSSEIPPADASTVISISLDATQKTSPEKVEERENDRWSGRKSSKRSSEGARLQKKGEPTKAVEEERTEENAKDIVARRPEEAPSFENELLPEKEDAKEVASTSKEVVEISCAHSESENKSVNDDPEPPNSEKNLADDYNESILVKSTDLPEVACEDTRKLTTNPEEETSVDKIASDNTNAPSGDSIDSLEKSVKSGISAQKKKSQINASEPSSKGTFKRKSQVALLPSIDIPQASVNDEAEEVSTSKSSTMKESLESLDEQSTKAGSTIGEDPAAKESSSPVETISKNPAREAQPNVDSSNPVNPSSPKTVKKKRGRKKKSLTNERVNLPDDEVASNGQPSVADPNELLVSLESFKVPKRGVKRKSEDDRWNGDGIPEEAPDVETDETEKSVVERKSSATNLGRSSSPDSLNGDRPSVRFSLRLRMNKKILYYEEYMGEMFYSTYPPWRNETDDNRETRRENEEAEVEASKNEKESHADPSSEEARPESRKKQQSSNEDLVDQAESTDDLSESDSRKKQKKKKRKKEEEDESADENAPIDSSVANSGGDKRKSKSLLDEHLDLSDTDDMDFPAVAQAPSESTKVSEESSNVEEESTVKSSSLPSESATNAVTSAVNDDDSSAILKPASDNYDSLEDPVTPKKRAAGNFVVVHTKTGEILIVEKRKKLTKEAARFFCDVCATSFTRKSSLKKHTQSQSHLSQVFKSTKVEPAIDSVLEETNNEWGNDQTCDQRTKSVLEDAQELAENRSPRPSGRFSLRLKMSKKIPDSVPYTYISKWRDETGDNREPSEDYPAYADSTSPFMDLRTTRQQSLEDELLDEEICKITENMSHDEYVLTDQLTPQPPEASSTPMKKSAPRKSEEQTRHGDKKRNKSKKKNLADEHLILDSPELDKSEETVPINEAARVPLSPSCELSTTKEVEAEKTVPEETPVESSDKNSVEKAEHSTCDVDTTKDEEHTELTTKSTLRRHSKVYSEGKEENQTVSSLDRPEKSVVKSKSSATNLGRSSSPDSLNGDRPSVRFSMRLKMLNKRIIYYDKYGMEICKEIWRNHDETDDNGGETEARREKEEAEEEASKNVLGEESRDEEHADPSSEDARPKPVKTGRKRGRPRLKDRVVIPRAATEPGINETNGVVVEERGEFEESKAKDQKLSSHTKEHQETCKPQRLDTNAQPVKSKRGRPRKNFAQINPPCPPSASMEADVSLPAKSDRDEAREMTKEVTSHSEITEETPPSLVDSSTANAETSVEDHRESNLSGTKEEDELNILKDQSAQETDAKTAEDEECQATGVPSEESDVVDRSSSDVECVSEGKPSHEETSENISINATDETPAELSSEITEKAQSDASQLPVAIDVLKSAESESAEIQADLSKSSEEKLSEEEFPEKEIREQAQKEEEEKELKLPSENSGDEAATCPDDKSLPVVDEPPPRETVDDDDEKIRPPVEDVPNKKISKLSTNKERESDRKRSKSSKGKSKRATVKVAELSSESENEDKIESASSNKSKIVKSVFGRVFGGEKADKVKEVLNDWVSRSEDDSDVSRSTSEARSCLRGSAKNEHRREKKRHAGSDAERSTKKKRNDSADAHGKSKNRRKRDPDAPPKDRLESLSPVNPIKRKRRESKIRADMRIERILRAFIIEESPVLSDVSDDANATKETQHESTDQFEDSRSSDKEAHDRTKERSLSSTDDWENLQSSGHESHGSSNCRKRRDSNARNERFESQFNVFKYQRRESKVDEAAWGTLDNNGASSCLFDERIVREMHESGDVGHPSSQKSVTRKEDTGEAWKNASVEDQARANGGRGKSRKDSSGRKDTGKISKTKTEEKATRSFDNDSLVALRDQETKDDTRDDYTARSTGESRNRLKNLAVVKNTGHEFLSYRDLASPKYTSQDRSGLDQQPKAKSKKSHANEDWRPTARNPVALDQEALIENERPSGKDIAQKKDAVSSRSGSSLAGEGPTMRDQTADGHSHMAQESDEKDDDDDDDDDDPGKRRMSPFYARDSPDSLMESSSNNEEEEDEKDEERTAHEDSCRKTNPSEFSGEKIVIRSPSSGHRSADVITIAPTDAIEDNALDVPREIESTAEPRQGKILNFDEELFVECCSRLKATSENELRGAKKIKLDHTESYHRRDDQQPGFRVSRDRWRDVESQNSLGSLLESVNQLLGEEMYSGHERSYRTRGSERSSRSASPDASRADNLGYEDSLDVAFEHNNKLRDKIQQRMRESENLIASTFGQRTNDDEQDRDDKRDNSNVHEHLPGSGASNRDQESSPGHKNKVNSTLGGLLDKALSNLLHNNGKHDHNGSAPMKLLAELACARAPTSTLPENDDAKTSGKNHQSAKMIAAAKDSDSPKKSTRDPAVVPKKARNPIKELFERKKEINDRKQQERSAALVELNSGAQRQRKPKKSKQQEFPLIRRDEHYGGLAEKKKRRESLERKAEPLVERVKDVYEFDEEESQMAPTLGSVMSYRSQVEKNYENNSWPRLKSVTGDLDAVLENGKAAVAGYVVDAKPNAGSAERKFRELEKFAPKTKGALKSFQSEEQQRVSISGPVDQFVERKQHLKRAVVPHNSANKQSKLKKRGKSSKKRTKNAWYENDSSDEFRTAAKAEDIGVGISKSQRACSKGKQNLFAELSTSSESEYESVGHEPPRAKPKKRESVDADQADWRERVVVEEEEEEDTAKKNQSESEMSDHSLVIDERKTTDEARNSDEDGDNQYERTFELDDLYREDSTDAESEAEEPKNTVDGNDFVSELIPLEEALDLLDRHENLDPKAEVVQTESAQLNGIIGTVMVEEEEASNDEVVREESKRLSPTDASDEKEDDDAPVLPEKLSSNEKPQKESDNLPLHVFLSRKVQESKKRKQQQLDKLREEQERILLDLQPTRRQRKCAIGKQGLLAEISSSDEESYARDSKKSSDRSEHESKLRKKRESKEKRKERYIEKKHEQMIAKEQKAIEEEILREVGKRKEIVLTQNSTDDVATEAEQKRKAKDRQKRIDERDAEGDAEEEHASQSPLDNSERAFSTVESVSENESGGCLVSPPKRKKHSPARSKKASRAENNAASPASKQKSAEKSKNRGATSGAKDSKERKSSNGKRDSDDEELKTTKSWNKVEEGVGVAIGRRKRTAALQLYYWSSSSDEEEPEPTAAPDEEEEDDRQEQHGWIVGDSHKRMITMLAMEKQLKEKRRRSEDELESGKAKSKKHRNSTS</sequence>
<feature type="compositionally biased region" description="Basic residues" evidence="2">
    <location>
        <begin position="2548"/>
        <end position="2559"/>
    </location>
</feature>
<feature type="compositionally biased region" description="Basic and acidic residues" evidence="2">
    <location>
        <begin position="4602"/>
        <end position="4620"/>
    </location>
</feature>
<feature type="compositionally biased region" description="Basic residues" evidence="2">
    <location>
        <begin position="1180"/>
        <end position="1189"/>
    </location>
</feature>
<organism evidence="4 5">
    <name type="scientific">Dinoponera quadriceps</name>
    <name type="common">South American ant</name>
    <dbReference type="NCBI Taxonomy" id="609295"/>
    <lineage>
        <taxon>Eukaryota</taxon>
        <taxon>Metazoa</taxon>
        <taxon>Ecdysozoa</taxon>
        <taxon>Arthropoda</taxon>
        <taxon>Hexapoda</taxon>
        <taxon>Insecta</taxon>
        <taxon>Pterygota</taxon>
        <taxon>Neoptera</taxon>
        <taxon>Endopterygota</taxon>
        <taxon>Hymenoptera</taxon>
        <taxon>Apocrita</taxon>
        <taxon>Aculeata</taxon>
        <taxon>Formicoidea</taxon>
        <taxon>Formicidae</taxon>
        <taxon>Ponerinae</taxon>
        <taxon>Ponerini</taxon>
        <taxon>Dinoponera</taxon>
    </lineage>
</organism>
<feature type="compositionally biased region" description="Polar residues" evidence="2">
    <location>
        <begin position="3075"/>
        <end position="3089"/>
    </location>
</feature>
<dbReference type="Proteomes" id="UP000515204">
    <property type="component" value="Unplaced"/>
</dbReference>
<feature type="compositionally biased region" description="Acidic residues" evidence="2">
    <location>
        <begin position="5371"/>
        <end position="5390"/>
    </location>
</feature>
<feature type="compositionally biased region" description="Basic residues" evidence="2">
    <location>
        <begin position="3104"/>
        <end position="3114"/>
    </location>
</feature>
<feature type="region of interest" description="Disordered" evidence="2">
    <location>
        <begin position="4554"/>
        <end position="4654"/>
    </location>
</feature>
<feature type="compositionally biased region" description="Basic and acidic residues" evidence="2">
    <location>
        <begin position="5140"/>
        <end position="5156"/>
    </location>
</feature>
<feature type="compositionally biased region" description="Basic and acidic residues" evidence="2">
    <location>
        <begin position="2292"/>
        <end position="2319"/>
    </location>
</feature>
<dbReference type="KEGG" id="dqu:106744423"/>
<keyword evidence="1" id="KW-0862">Zinc</keyword>
<feature type="compositionally biased region" description="Basic and acidic residues" evidence="2">
    <location>
        <begin position="3372"/>
        <end position="3403"/>
    </location>
</feature>
<feature type="compositionally biased region" description="Basic and acidic residues" evidence="2">
    <location>
        <begin position="5035"/>
        <end position="5045"/>
    </location>
</feature>
<feature type="region of interest" description="Disordered" evidence="2">
    <location>
        <begin position="2228"/>
        <end position="2658"/>
    </location>
</feature>
<feature type="region of interest" description="Disordered" evidence="2">
    <location>
        <begin position="2044"/>
        <end position="2088"/>
    </location>
</feature>
<feature type="compositionally biased region" description="Basic and acidic residues" evidence="2">
    <location>
        <begin position="1121"/>
        <end position="1132"/>
    </location>
</feature>
<evidence type="ECO:0000313" key="4">
    <source>
        <dbReference type="Proteomes" id="UP000515204"/>
    </source>
</evidence>
<feature type="compositionally biased region" description="Basic residues" evidence="2">
    <location>
        <begin position="1664"/>
        <end position="1678"/>
    </location>
</feature>
<evidence type="ECO:0000313" key="5">
    <source>
        <dbReference type="RefSeq" id="XP_014474668.1"/>
    </source>
</evidence>
<feature type="compositionally biased region" description="Basic and acidic residues" evidence="2">
    <location>
        <begin position="5066"/>
        <end position="5076"/>
    </location>
</feature>
<feature type="region of interest" description="Disordered" evidence="2">
    <location>
        <begin position="1103"/>
        <end position="1140"/>
    </location>
</feature>
<feature type="region of interest" description="Disordered" evidence="2">
    <location>
        <begin position="426"/>
        <end position="447"/>
    </location>
</feature>
<feature type="compositionally biased region" description="Basic and acidic residues" evidence="2">
    <location>
        <begin position="1719"/>
        <end position="1736"/>
    </location>
</feature>
<feature type="compositionally biased region" description="Basic and acidic residues" evidence="2">
    <location>
        <begin position="4040"/>
        <end position="4066"/>
    </location>
</feature>
<feature type="region of interest" description="Disordered" evidence="2">
    <location>
        <begin position="1710"/>
        <end position="1881"/>
    </location>
</feature>
<feature type="compositionally biased region" description="Basic and acidic residues" evidence="2">
    <location>
        <begin position="1"/>
        <end position="13"/>
    </location>
</feature>
<feature type="compositionally biased region" description="Basic residues" evidence="2">
    <location>
        <begin position="5431"/>
        <end position="5441"/>
    </location>
</feature>
<feature type="compositionally biased region" description="Basic and acidic residues" evidence="2">
    <location>
        <begin position="5420"/>
        <end position="5430"/>
    </location>
</feature>
<feature type="region of interest" description="Disordered" evidence="2">
    <location>
        <begin position="663"/>
        <end position="688"/>
    </location>
</feature>
<feature type="compositionally biased region" description="Acidic residues" evidence="2">
    <location>
        <begin position="4211"/>
        <end position="4223"/>
    </location>
</feature>
<feature type="compositionally biased region" description="Polar residues" evidence="2">
    <location>
        <begin position="3233"/>
        <end position="3249"/>
    </location>
</feature>
<feature type="compositionally biased region" description="Basic and acidic residues" evidence="2">
    <location>
        <begin position="4876"/>
        <end position="4905"/>
    </location>
</feature>
<feature type="region of interest" description="Disordered" evidence="2">
    <location>
        <begin position="3017"/>
        <end position="3037"/>
    </location>
</feature>
<feature type="compositionally biased region" description="Basic and acidic residues" evidence="2">
    <location>
        <begin position="2263"/>
        <end position="2276"/>
    </location>
</feature>
<feature type="region of interest" description="Disordered" evidence="2">
    <location>
        <begin position="3066"/>
        <end position="3260"/>
    </location>
</feature>
<feature type="compositionally biased region" description="Basic and acidic residues" evidence="2">
    <location>
        <begin position="4198"/>
        <end position="4210"/>
    </location>
</feature>
<feature type="compositionally biased region" description="Basic and acidic residues" evidence="2">
    <location>
        <begin position="1362"/>
        <end position="1379"/>
    </location>
</feature>
<feature type="compositionally biased region" description="Polar residues" evidence="2">
    <location>
        <begin position="5290"/>
        <end position="5301"/>
    </location>
</feature>
<feature type="compositionally biased region" description="Acidic residues" evidence="2">
    <location>
        <begin position="2737"/>
        <end position="2750"/>
    </location>
</feature>
<feature type="region of interest" description="Disordered" evidence="2">
    <location>
        <begin position="5021"/>
        <end position="5182"/>
    </location>
</feature>
<feature type="compositionally biased region" description="Basic and acidic residues" evidence="2">
    <location>
        <begin position="1448"/>
        <end position="1469"/>
    </location>
</feature>
<dbReference type="GO" id="GO:0008270">
    <property type="term" value="F:zinc ion binding"/>
    <property type="evidence" value="ECO:0007669"/>
    <property type="project" value="UniProtKB-KW"/>
</dbReference>
<feature type="region of interest" description="Disordered" evidence="2">
    <location>
        <begin position="159"/>
        <end position="243"/>
    </location>
</feature>
<protein>
    <submittedName>
        <fullName evidence="5">Microtubule-associated protein futsch-like</fullName>
    </submittedName>
</protein>
<accession>A0A6P3X8N0</accession>
<feature type="compositionally biased region" description="Basic and acidic residues" evidence="2">
    <location>
        <begin position="4074"/>
        <end position="4096"/>
    </location>
</feature>
<feature type="region of interest" description="Disordered" evidence="2">
    <location>
        <begin position="1650"/>
        <end position="1678"/>
    </location>
</feature>
<feature type="compositionally biased region" description="Basic residues" evidence="2">
    <location>
        <begin position="1352"/>
        <end position="1361"/>
    </location>
</feature>
<evidence type="ECO:0000256" key="2">
    <source>
        <dbReference type="SAM" id="MobiDB-lite"/>
    </source>
</evidence>
<dbReference type="PROSITE" id="PS00028">
    <property type="entry name" value="ZINC_FINGER_C2H2_1"/>
    <property type="match status" value="3"/>
</dbReference>
<keyword evidence="1" id="KW-0863">Zinc-finger</keyword>
<feature type="compositionally biased region" description="Basic and acidic residues" evidence="2">
    <location>
        <begin position="1526"/>
        <end position="1541"/>
    </location>
</feature>
<proteinExistence type="predicted"/>
<feature type="compositionally biased region" description="Polar residues" evidence="2">
    <location>
        <begin position="3919"/>
        <end position="3940"/>
    </location>
</feature>
<feature type="compositionally biased region" description="Basic and acidic residues" evidence="2">
    <location>
        <begin position="5087"/>
        <end position="5110"/>
    </location>
</feature>
<feature type="compositionally biased region" description="Polar residues" evidence="2">
    <location>
        <begin position="2250"/>
        <end position="2262"/>
    </location>
</feature>
<feature type="compositionally biased region" description="Basic and acidic residues" evidence="2">
    <location>
        <begin position="3444"/>
        <end position="3463"/>
    </location>
</feature>
<feature type="compositionally biased region" description="Polar residues" evidence="2">
    <location>
        <begin position="2443"/>
        <end position="2453"/>
    </location>
</feature>
<feature type="compositionally biased region" description="Polar residues" evidence="2">
    <location>
        <begin position="1301"/>
        <end position="1313"/>
    </location>
</feature>
<feature type="region of interest" description="Disordered" evidence="2">
    <location>
        <begin position="2679"/>
        <end position="2881"/>
    </location>
</feature>
<feature type="compositionally biased region" description="Polar residues" evidence="2">
    <location>
        <begin position="2636"/>
        <end position="2648"/>
    </location>
</feature>
<feature type="compositionally biased region" description="Low complexity" evidence="2">
    <location>
        <begin position="1207"/>
        <end position="1225"/>
    </location>
</feature>
<feature type="compositionally biased region" description="Basic and acidic residues" evidence="2">
    <location>
        <begin position="3153"/>
        <end position="3164"/>
    </location>
</feature>
<feature type="compositionally biased region" description="Basic and acidic residues" evidence="2">
    <location>
        <begin position="3663"/>
        <end position="3685"/>
    </location>
</feature>